<gene>
    <name evidence="1" type="ORF">V5799_007671</name>
</gene>
<accession>A0AAQ4FFA6</accession>
<keyword evidence="2" id="KW-1185">Reference proteome</keyword>
<evidence type="ECO:0000313" key="2">
    <source>
        <dbReference type="Proteomes" id="UP001321473"/>
    </source>
</evidence>
<protein>
    <submittedName>
        <fullName evidence="1">Uncharacterized protein</fullName>
    </submittedName>
</protein>
<evidence type="ECO:0000313" key="1">
    <source>
        <dbReference type="EMBL" id="KAK8785964.1"/>
    </source>
</evidence>
<proteinExistence type="predicted"/>
<sequence length="186" mass="20380">MTWNGSGKRSSAKMGWLPPRLNTAHKTTKGYASCTRLLTIEATDTGTTKTSATITLLEGRTIDTKKKLCALRNATLLVASRVRILRSHRKRGNGYQTKVLSPPELPDLCLDLCVQQAGRGSLAITYDIWTSYTNCGLFCVFPPRGLSSASYRALLLFLMPAEVTDIPASRSSALLLYACSARRRPP</sequence>
<dbReference type="AlphaFoldDB" id="A0AAQ4FFA6"/>
<name>A0AAQ4FFA6_AMBAM</name>
<dbReference type="Proteomes" id="UP001321473">
    <property type="component" value="Unassembled WGS sequence"/>
</dbReference>
<dbReference type="EMBL" id="JARKHS020003168">
    <property type="protein sequence ID" value="KAK8785964.1"/>
    <property type="molecule type" value="Genomic_DNA"/>
</dbReference>
<comment type="caution">
    <text evidence="1">The sequence shown here is derived from an EMBL/GenBank/DDBJ whole genome shotgun (WGS) entry which is preliminary data.</text>
</comment>
<organism evidence="1 2">
    <name type="scientific">Amblyomma americanum</name>
    <name type="common">Lone star tick</name>
    <dbReference type="NCBI Taxonomy" id="6943"/>
    <lineage>
        <taxon>Eukaryota</taxon>
        <taxon>Metazoa</taxon>
        <taxon>Ecdysozoa</taxon>
        <taxon>Arthropoda</taxon>
        <taxon>Chelicerata</taxon>
        <taxon>Arachnida</taxon>
        <taxon>Acari</taxon>
        <taxon>Parasitiformes</taxon>
        <taxon>Ixodida</taxon>
        <taxon>Ixodoidea</taxon>
        <taxon>Ixodidae</taxon>
        <taxon>Amblyomminae</taxon>
        <taxon>Amblyomma</taxon>
    </lineage>
</organism>
<reference evidence="1 2" key="1">
    <citation type="journal article" date="2023" name="Arcadia Sci">
        <title>De novo assembly of a long-read Amblyomma americanum tick genome.</title>
        <authorList>
            <person name="Chou S."/>
            <person name="Poskanzer K.E."/>
            <person name="Rollins M."/>
            <person name="Thuy-Boun P.S."/>
        </authorList>
    </citation>
    <scope>NUCLEOTIDE SEQUENCE [LARGE SCALE GENOMIC DNA]</scope>
    <source>
        <strain evidence="1">F_SG_1</strain>
        <tissue evidence="1">Salivary glands</tissue>
    </source>
</reference>